<comment type="caution">
    <text evidence="2">The sequence shown here is derived from an EMBL/GenBank/DDBJ whole genome shotgun (WGS) entry which is preliminary data.</text>
</comment>
<accession>A0A2T7UG83</accession>
<evidence type="ECO:0000313" key="3">
    <source>
        <dbReference type="Proteomes" id="UP000037507"/>
    </source>
</evidence>
<proteinExistence type="predicted"/>
<sequence>MIGLDTNVLVRYIMQDDAKQSPKATALIESLDSDHPGFITVVSVVELYCVLTSCYDLSAQQVKQALEVLLRTKQIVVDRADQVLRALRVFDEGKADFTDCLIERTAASAGCLQTMTFDVGAAKHARMVLIR</sequence>
<dbReference type="EMBL" id="LFYT02000005">
    <property type="protein sequence ID" value="PVE43618.1"/>
    <property type="molecule type" value="Genomic_DNA"/>
</dbReference>
<dbReference type="SUPFAM" id="SSF88723">
    <property type="entry name" value="PIN domain-like"/>
    <property type="match status" value="1"/>
</dbReference>
<reference evidence="2" key="1">
    <citation type="submission" date="2017-04" db="EMBL/GenBank/DDBJ databases">
        <title>Unexpected and diverse lifestyles within the genus Limnohabitans.</title>
        <authorList>
            <person name="Kasalicky V."/>
            <person name="Mehrshad M."/>
            <person name="Andrei S.-A."/>
            <person name="Salcher M."/>
            <person name="Kratochvilova H."/>
            <person name="Simek K."/>
            <person name="Ghai R."/>
        </authorList>
    </citation>
    <scope>NUCLEOTIDE SEQUENCE [LARGE SCALE GENOMIC DNA]</scope>
    <source>
        <strain evidence="2">II-D5</strain>
    </source>
</reference>
<dbReference type="Proteomes" id="UP000037507">
    <property type="component" value="Unassembled WGS sequence"/>
</dbReference>
<dbReference type="PANTHER" id="PTHR39664:SF2">
    <property type="entry name" value="NUCLEIC ACID-BINDING PROTEIN, CONTAINING PIN DOMAIN-RELATED"/>
    <property type="match status" value="1"/>
</dbReference>
<keyword evidence="3" id="KW-1185">Reference proteome</keyword>
<dbReference type="STRING" id="1293045.H663_00340"/>
<organism evidence="2 3">
    <name type="scientific">Limnohabitans planktonicus II-D5</name>
    <dbReference type="NCBI Taxonomy" id="1293045"/>
    <lineage>
        <taxon>Bacteria</taxon>
        <taxon>Pseudomonadati</taxon>
        <taxon>Pseudomonadota</taxon>
        <taxon>Betaproteobacteria</taxon>
        <taxon>Burkholderiales</taxon>
        <taxon>Comamonadaceae</taxon>
        <taxon>Limnohabitans</taxon>
    </lineage>
</organism>
<dbReference type="InterPro" id="IPR002716">
    <property type="entry name" value="PIN_dom"/>
</dbReference>
<dbReference type="PANTHER" id="PTHR39664">
    <property type="match status" value="1"/>
</dbReference>
<dbReference type="Pfam" id="PF01850">
    <property type="entry name" value="PIN"/>
    <property type="match status" value="1"/>
</dbReference>
<dbReference type="CDD" id="cd18683">
    <property type="entry name" value="PIN_VapC-like"/>
    <property type="match status" value="1"/>
</dbReference>
<dbReference type="InterPro" id="IPR029060">
    <property type="entry name" value="PIN-like_dom_sf"/>
</dbReference>
<evidence type="ECO:0000259" key="1">
    <source>
        <dbReference type="Pfam" id="PF01850"/>
    </source>
</evidence>
<gene>
    <name evidence="2" type="ORF">H663_006395</name>
</gene>
<protein>
    <submittedName>
        <fullName evidence="2">PIN domain nuclease</fullName>
    </submittedName>
</protein>
<evidence type="ECO:0000313" key="2">
    <source>
        <dbReference type="EMBL" id="PVE43618.1"/>
    </source>
</evidence>
<dbReference type="RefSeq" id="WP_053168710.1">
    <property type="nucleotide sequence ID" value="NZ_LFYT02000005.1"/>
</dbReference>
<dbReference type="OrthoDB" id="32974at2"/>
<feature type="domain" description="PIN" evidence="1">
    <location>
        <begin position="4"/>
        <end position="123"/>
    </location>
</feature>
<dbReference type="Gene3D" id="3.40.50.1010">
    <property type="entry name" value="5'-nuclease"/>
    <property type="match status" value="1"/>
</dbReference>
<dbReference type="AlphaFoldDB" id="A0A2T7UG83"/>
<name>A0A2T7UG83_9BURK</name>